<evidence type="ECO:0000259" key="2">
    <source>
        <dbReference type="Pfam" id="PF13464"/>
    </source>
</evidence>
<dbReference type="InterPro" id="IPR025194">
    <property type="entry name" value="RodZ-like_C"/>
</dbReference>
<keyword evidence="1" id="KW-1133">Transmembrane helix</keyword>
<dbReference type="GO" id="GO:0003677">
    <property type="term" value="F:DNA binding"/>
    <property type="evidence" value="ECO:0007669"/>
    <property type="project" value="InterPro"/>
</dbReference>
<organism evidence="3 4">
    <name type="scientific">Psychromonas ingrahamii (strain DSM 17664 / CCUG 51855 / 37)</name>
    <dbReference type="NCBI Taxonomy" id="357804"/>
    <lineage>
        <taxon>Bacteria</taxon>
        <taxon>Pseudomonadati</taxon>
        <taxon>Pseudomonadota</taxon>
        <taxon>Gammaproteobacteria</taxon>
        <taxon>Alteromonadales</taxon>
        <taxon>Psychromonadaceae</taxon>
        <taxon>Psychromonas</taxon>
    </lineage>
</organism>
<accession>A1SU38</accession>
<dbReference type="InterPro" id="IPR010982">
    <property type="entry name" value="Lambda_DNA-bd_dom_sf"/>
</dbReference>
<evidence type="ECO:0000313" key="3">
    <source>
        <dbReference type="EMBL" id="ABM03003.1"/>
    </source>
</evidence>
<feature type="transmembrane region" description="Helical" evidence="1">
    <location>
        <begin position="111"/>
        <end position="131"/>
    </location>
</feature>
<gene>
    <name evidence="3" type="ordered locus">Ping_1167</name>
</gene>
<dbReference type="AlphaFoldDB" id="A1SU38"/>
<evidence type="ECO:0000256" key="1">
    <source>
        <dbReference type="SAM" id="Phobius"/>
    </source>
</evidence>
<keyword evidence="1" id="KW-0812">Transmembrane</keyword>
<dbReference type="KEGG" id="pin:Ping_1167"/>
<dbReference type="Gene3D" id="1.10.260.40">
    <property type="entry name" value="lambda repressor-like DNA-binding domains"/>
    <property type="match status" value="1"/>
</dbReference>
<dbReference type="EMBL" id="CP000510">
    <property type="protein sequence ID" value="ABM03003.1"/>
    <property type="molecule type" value="Genomic_DNA"/>
</dbReference>
<dbReference type="Proteomes" id="UP000000639">
    <property type="component" value="Chromosome"/>
</dbReference>
<protein>
    <recommendedName>
        <fullName evidence="2">Cytoskeleton protein RodZ-like C-terminal domain-containing protein</fullName>
    </recommendedName>
</protein>
<dbReference type="eggNOG" id="COG1426">
    <property type="taxonomic scope" value="Bacteria"/>
</dbReference>
<keyword evidence="4" id="KW-1185">Reference proteome</keyword>
<dbReference type="STRING" id="357804.Ping_1167"/>
<dbReference type="RefSeq" id="WP_011769566.1">
    <property type="nucleotide sequence ID" value="NC_008709.1"/>
</dbReference>
<feature type="domain" description="Cytoskeleton protein RodZ-like C-terminal" evidence="2">
    <location>
        <begin position="303"/>
        <end position="371"/>
    </location>
</feature>
<reference evidence="3 4" key="1">
    <citation type="submission" date="2007-01" db="EMBL/GenBank/DDBJ databases">
        <title>Complete sequence of Psychromonas ingrahamii 37.</title>
        <authorList>
            <consortium name="US DOE Joint Genome Institute"/>
            <person name="Copeland A."/>
            <person name="Lucas S."/>
            <person name="Lapidus A."/>
            <person name="Barry K."/>
            <person name="Detter J.C."/>
            <person name="Glavina del Rio T."/>
            <person name="Hammon N."/>
            <person name="Israni S."/>
            <person name="Dalin E."/>
            <person name="Tice H."/>
            <person name="Pitluck S."/>
            <person name="Thompson L.S."/>
            <person name="Brettin T."/>
            <person name="Bruce D."/>
            <person name="Han C."/>
            <person name="Tapia R."/>
            <person name="Schmutz J."/>
            <person name="Larimer F."/>
            <person name="Land M."/>
            <person name="Hauser L."/>
            <person name="Kyrpides N."/>
            <person name="Ivanova N."/>
            <person name="Staley J."/>
            <person name="Richardson P."/>
        </authorList>
    </citation>
    <scope>NUCLEOTIDE SEQUENCE [LARGE SCALE GENOMIC DNA]</scope>
    <source>
        <strain evidence="3 4">37</strain>
    </source>
</reference>
<evidence type="ECO:0000313" key="4">
    <source>
        <dbReference type="Proteomes" id="UP000000639"/>
    </source>
</evidence>
<dbReference type="InterPro" id="IPR050400">
    <property type="entry name" value="Bact_Cytoskel_RodZ"/>
</dbReference>
<dbReference type="PANTHER" id="PTHR34475:SF1">
    <property type="entry name" value="CYTOSKELETON PROTEIN RODZ"/>
    <property type="match status" value="1"/>
</dbReference>
<proteinExistence type="predicted"/>
<name>A1SU38_PSYIN</name>
<sequence length="375" mass="40162">MNNDTPQIVTPLGLALHNARLKASLSVEQVANLLNLKESVVRELEDDISALIESGKYAPIYLRGYLANYAKLVALKSLNEFVEYQQFSKHQARDTSLRATASMAPAGKKRLIPRWLLLALLLVAILAIVFAKQPDLFFAGEAATKVSAESSENIENKPFNPVAINNEGSPALTETTVGAAVDETISEAVVDTTIGEAVVDTTVSEAAVDETIGEAVVDTTVSEAVVDTTVSEAVVGTIVSKAVVDTTISEAAVDKNINETVIESTVNQTSSANKINTENISVKLENNEQLESPPTAISESLYLSFSADCWTEIVDATGERLAFGLYKQDDILSIDGIAPFEIKLGAPSAVVVKYQGKRIEPDFTAGQTLQFSIPE</sequence>
<keyword evidence="1" id="KW-0472">Membrane</keyword>
<dbReference type="HOGENOM" id="CLU_047530_3_1_6"/>
<dbReference type="Pfam" id="PF13464">
    <property type="entry name" value="RodZ_C"/>
    <property type="match status" value="1"/>
</dbReference>
<dbReference type="PANTHER" id="PTHR34475">
    <property type="match status" value="1"/>
</dbReference>
<dbReference type="Pfam" id="PF13413">
    <property type="entry name" value="HTH_25"/>
    <property type="match status" value="1"/>
</dbReference>